<evidence type="ECO:0000313" key="2">
    <source>
        <dbReference type="EMBL" id="KAK6303920.1"/>
    </source>
</evidence>
<protein>
    <submittedName>
        <fullName evidence="2">Uncharacterized protein</fullName>
    </submittedName>
</protein>
<keyword evidence="3" id="KW-1185">Reference proteome</keyword>
<evidence type="ECO:0000313" key="3">
    <source>
        <dbReference type="Proteomes" id="UP001356427"/>
    </source>
</evidence>
<sequence length="103" mass="11539">MTTSGRTMRTPSSIQRSMSGSKGVPGLRRLRDPHNLHLRAVCPLSGPEQPFRAISDPGYFSQRISICQENYDRKWFVCSPEPQGEGLGWVNSGVLHTGGWRLR</sequence>
<feature type="compositionally biased region" description="Polar residues" evidence="1">
    <location>
        <begin position="1"/>
        <end position="20"/>
    </location>
</feature>
<comment type="caution">
    <text evidence="2">The sequence shown here is derived from an EMBL/GenBank/DDBJ whole genome shotgun (WGS) entry which is preliminary data.</text>
</comment>
<organism evidence="2 3">
    <name type="scientific">Coregonus suidteri</name>
    <dbReference type="NCBI Taxonomy" id="861788"/>
    <lineage>
        <taxon>Eukaryota</taxon>
        <taxon>Metazoa</taxon>
        <taxon>Chordata</taxon>
        <taxon>Craniata</taxon>
        <taxon>Vertebrata</taxon>
        <taxon>Euteleostomi</taxon>
        <taxon>Actinopterygii</taxon>
        <taxon>Neopterygii</taxon>
        <taxon>Teleostei</taxon>
        <taxon>Protacanthopterygii</taxon>
        <taxon>Salmoniformes</taxon>
        <taxon>Salmonidae</taxon>
        <taxon>Coregoninae</taxon>
        <taxon>Coregonus</taxon>
    </lineage>
</organism>
<evidence type="ECO:0000256" key="1">
    <source>
        <dbReference type="SAM" id="MobiDB-lite"/>
    </source>
</evidence>
<dbReference type="EMBL" id="JAGTTL010000024">
    <property type="protein sequence ID" value="KAK6303920.1"/>
    <property type="molecule type" value="Genomic_DNA"/>
</dbReference>
<feature type="region of interest" description="Disordered" evidence="1">
    <location>
        <begin position="1"/>
        <end position="29"/>
    </location>
</feature>
<name>A0AAN8QGK8_9TELE</name>
<proteinExistence type="predicted"/>
<accession>A0AAN8QGK8</accession>
<reference evidence="2 3" key="1">
    <citation type="submission" date="2021-04" db="EMBL/GenBank/DDBJ databases">
        <authorList>
            <person name="De Guttry C."/>
            <person name="Zahm M."/>
            <person name="Klopp C."/>
            <person name="Cabau C."/>
            <person name="Louis A."/>
            <person name="Berthelot C."/>
            <person name="Parey E."/>
            <person name="Roest Crollius H."/>
            <person name="Montfort J."/>
            <person name="Robinson-Rechavi M."/>
            <person name="Bucao C."/>
            <person name="Bouchez O."/>
            <person name="Gislard M."/>
            <person name="Lluch J."/>
            <person name="Milhes M."/>
            <person name="Lampietro C."/>
            <person name="Lopez Roques C."/>
            <person name="Donnadieu C."/>
            <person name="Braasch I."/>
            <person name="Desvignes T."/>
            <person name="Postlethwait J."/>
            <person name="Bobe J."/>
            <person name="Wedekind C."/>
            <person name="Guiguen Y."/>
        </authorList>
    </citation>
    <scope>NUCLEOTIDE SEQUENCE [LARGE SCALE GENOMIC DNA]</scope>
    <source>
        <strain evidence="2">Cs_M1</strain>
        <tissue evidence="2">Blood</tissue>
    </source>
</reference>
<gene>
    <name evidence="2" type="ORF">J4Q44_G00263740</name>
</gene>
<dbReference type="Proteomes" id="UP001356427">
    <property type="component" value="Unassembled WGS sequence"/>
</dbReference>
<dbReference type="AlphaFoldDB" id="A0AAN8QGK8"/>